<accession>A0ABP8ZLU6</accession>
<name>A0ABP8ZLU6_9ACTN</name>
<protein>
    <submittedName>
        <fullName evidence="1">Uncharacterized protein</fullName>
    </submittedName>
</protein>
<evidence type="ECO:0000313" key="1">
    <source>
        <dbReference type="EMBL" id="GAA4759547.1"/>
    </source>
</evidence>
<dbReference type="Proteomes" id="UP001500822">
    <property type="component" value="Unassembled WGS sequence"/>
</dbReference>
<sequence length="177" mass="19971">MVDQRSGFSEQEYLKFADLFRFWGDRHSEIGVRPDWSGITPQEPHGYPTMEISARVIGGDPGYMLRREGAVVHRYWIERGSLDDMGEFRQFSDALKAMSILLASGYRRAKGYEPLYSKLDGIMPEGVEVSSLGDVEVYRIVGGDPDRYFPVYGDPGGLLPYMLAHSLSEVNADLLRP</sequence>
<proteinExistence type="predicted"/>
<reference evidence="2" key="1">
    <citation type="journal article" date="2019" name="Int. J. Syst. Evol. Microbiol.">
        <title>The Global Catalogue of Microorganisms (GCM) 10K type strain sequencing project: providing services to taxonomists for standard genome sequencing and annotation.</title>
        <authorList>
            <consortium name="The Broad Institute Genomics Platform"/>
            <consortium name="The Broad Institute Genome Sequencing Center for Infectious Disease"/>
            <person name="Wu L."/>
            <person name="Ma J."/>
        </authorList>
    </citation>
    <scope>NUCLEOTIDE SEQUENCE [LARGE SCALE GENOMIC DNA]</scope>
    <source>
        <strain evidence="2">JCM 18077</strain>
    </source>
</reference>
<gene>
    <name evidence="1" type="ORF">GCM10023217_34860</name>
</gene>
<comment type="caution">
    <text evidence="1">The sequence shown here is derived from an EMBL/GenBank/DDBJ whole genome shotgun (WGS) entry which is preliminary data.</text>
</comment>
<keyword evidence="2" id="KW-1185">Reference proteome</keyword>
<evidence type="ECO:0000313" key="2">
    <source>
        <dbReference type="Proteomes" id="UP001500822"/>
    </source>
</evidence>
<dbReference type="EMBL" id="BAABIE010000037">
    <property type="protein sequence ID" value="GAA4759547.1"/>
    <property type="molecule type" value="Genomic_DNA"/>
</dbReference>
<organism evidence="1 2">
    <name type="scientific">Gordonia alkaliphila</name>
    <dbReference type="NCBI Taxonomy" id="1053547"/>
    <lineage>
        <taxon>Bacteria</taxon>
        <taxon>Bacillati</taxon>
        <taxon>Actinomycetota</taxon>
        <taxon>Actinomycetes</taxon>
        <taxon>Mycobacteriales</taxon>
        <taxon>Gordoniaceae</taxon>
        <taxon>Gordonia</taxon>
    </lineage>
</organism>